<dbReference type="Proteomes" id="UP001060085">
    <property type="component" value="Linkage Group LG03"/>
</dbReference>
<evidence type="ECO:0000313" key="2">
    <source>
        <dbReference type="Proteomes" id="UP001060085"/>
    </source>
</evidence>
<reference evidence="2" key="1">
    <citation type="journal article" date="2023" name="Nat. Plants">
        <title>Single-cell RNA sequencing provides a high-resolution roadmap for understanding the multicellular compartmentation of specialized metabolism.</title>
        <authorList>
            <person name="Sun S."/>
            <person name="Shen X."/>
            <person name="Li Y."/>
            <person name="Li Y."/>
            <person name="Wang S."/>
            <person name="Li R."/>
            <person name="Zhang H."/>
            <person name="Shen G."/>
            <person name="Guo B."/>
            <person name="Wei J."/>
            <person name="Xu J."/>
            <person name="St-Pierre B."/>
            <person name="Chen S."/>
            <person name="Sun C."/>
        </authorList>
    </citation>
    <scope>NUCLEOTIDE SEQUENCE [LARGE SCALE GENOMIC DNA]</scope>
</reference>
<dbReference type="EMBL" id="CM044703">
    <property type="protein sequence ID" value="KAI5671338.1"/>
    <property type="molecule type" value="Genomic_DNA"/>
</dbReference>
<comment type="caution">
    <text evidence="1">The sequence shown here is derived from an EMBL/GenBank/DDBJ whole genome shotgun (WGS) entry which is preliminary data.</text>
</comment>
<protein>
    <submittedName>
        <fullName evidence="1">Uncharacterized protein</fullName>
    </submittedName>
</protein>
<proteinExistence type="predicted"/>
<organism evidence="1 2">
    <name type="scientific">Catharanthus roseus</name>
    <name type="common">Madagascar periwinkle</name>
    <name type="synonym">Vinca rosea</name>
    <dbReference type="NCBI Taxonomy" id="4058"/>
    <lineage>
        <taxon>Eukaryota</taxon>
        <taxon>Viridiplantae</taxon>
        <taxon>Streptophyta</taxon>
        <taxon>Embryophyta</taxon>
        <taxon>Tracheophyta</taxon>
        <taxon>Spermatophyta</taxon>
        <taxon>Magnoliopsida</taxon>
        <taxon>eudicotyledons</taxon>
        <taxon>Gunneridae</taxon>
        <taxon>Pentapetalae</taxon>
        <taxon>asterids</taxon>
        <taxon>lamiids</taxon>
        <taxon>Gentianales</taxon>
        <taxon>Apocynaceae</taxon>
        <taxon>Rauvolfioideae</taxon>
        <taxon>Vinceae</taxon>
        <taxon>Catharanthinae</taxon>
        <taxon>Catharanthus</taxon>
    </lineage>
</organism>
<gene>
    <name evidence="1" type="ORF">M9H77_11702</name>
</gene>
<keyword evidence="2" id="KW-1185">Reference proteome</keyword>
<accession>A0ACC0BFE8</accession>
<name>A0ACC0BFE8_CATRO</name>
<evidence type="ECO:0000313" key="1">
    <source>
        <dbReference type="EMBL" id="KAI5671338.1"/>
    </source>
</evidence>
<sequence>MKRRRKRSKNDENGSRRQSSRNYRGWQGNLLSTVGAKNAWEAETRDLLRMVGLTLPSVVGIVLEPLSVHERFGTRISSFDYPMMSLKLDILPSIAKMTHSDKMAITCTIRIKLRRFKIHWESQRILYKFSEDTKNQFECFEGKKEPITKEMQNCNRKAKTEPTGDAKDIIKAWVLGVRKRQEG</sequence>